<evidence type="ECO:0000256" key="5">
    <source>
        <dbReference type="ARBA" id="ARBA00023136"/>
    </source>
</evidence>
<protein>
    <recommendedName>
        <fullName evidence="6">Copper transport protein</fullName>
    </recommendedName>
</protein>
<evidence type="ECO:0000313" key="9">
    <source>
        <dbReference type="Proteomes" id="UP000283530"/>
    </source>
</evidence>
<accession>A0A443NCJ2</accession>
<evidence type="ECO:0000313" key="8">
    <source>
        <dbReference type="EMBL" id="RWR76233.1"/>
    </source>
</evidence>
<dbReference type="Pfam" id="PF04145">
    <property type="entry name" value="Ctr"/>
    <property type="match status" value="2"/>
</dbReference>
<dbReference type="AlphaFoldDB" id="A0A443NCJ2"/>
<dbReference type="EMBL" id="QPKB01000002">
    <property type="protein sequence ID" value="RWR76233.1"/>
    <property type="molecule type" value="Genomic_DNA"/>
</dbReference>
<reference evidence="8 9" key="1">
    <citation type="journal article" date="2019" name="Nat. Plants">
        <title>Stout camphor tree genome fills gaps in understanding of flowering plant genome evolution.</title>
        <authorList>
            <person name="Chaw S.M."/>
            <person name="Liu Y.C."/>
            <person name="Wu Y.W."/>
            <person name="Wang H.Y."/>
            <person name="Lin C.I."/>
            <person name="Wu C.S."/>
            <person name="Ke H.M."/>
            <person name="Chang L.Y."/>
            <person name="Hsu C.Y."/>
            <person name="Yang H.T."/>
            <person name="Sudianto E."/>
            <person name="Hsu M.H."/>
            <person name="Wu K.P."/>
            <person name="Wang L.N."/>
            <person name="Leebens-Mack J.H."/>
            <person name="Tsai I.J."/>
        </authorList>
    </citation>
    <scope>NUCLEOTIDE SEQUENCE [LARGE SCALE GENOMIC DNA]</scope>
    <source>
        <strain evidence="9">cv. Chaw 1501</strain>
        <tissue evidence="8">Young leaves</tissue>
    </source>
</reference>
<keyword evidence="6" id="KW-0813">Transport</keyword>
<keyword evidence="4 6" id="KW-1133">Transmembrane helix</keyword>
<evidence type="ECO:0000256" key="7">
    <source>
        <dbReference type="SAM" id="MobiDB-lite"/>
    </source>
</evidence>
<dbReference type="STRING" id="337451.A0A443NCJ2"/>
<feature type="region of interest" description="Disordered" evidence="7">
    <location>
        <begin position="1"/>
        <end position="20"/>
    </location>
</feature>
<keyword evidence="6" id="KW-0406">Ion transport</keyword>
<dbReference type="InterPro" id="IPR007274">
    <property type="entry name" value="Cop_transporter"/>
</dbReference>
<dbReference type="GO" id="GO:0005375">
    <property type="term" value="F:copper ion transmembrane transporter activity"/>
    <property type="evidence" value="ECO:0007669"/>
    <property type="project" value="UniProtKB-UniRule"/>
</dbReference>
<evidence type="ECO:0000256" key="6">
    <source>
        <dbReference type="RuleBase" id="RU367022"/>
    </source>
</evidence>
<dbReference type="Proteomes" id="UP000283530">
    <property type="component" value="Unassembled WGS sequence"/>
</dbReference>
<evidence type="ECO:0000256" key="1">
    <source>
        <dbReference type="ARBA" id="ARBA00006921"/>
    </source>
</evidence>
<evidence type="ECO:0000256" key="2">
    <source>
        <dbReference type="ARBA" id="ARBA00022692"/>
    </source>
</evidence>
<keyword evidence="5 6" id="KW-0472">Membrane</keyword>
<comment type="similarity">
    <text evidence="1 6">Belongs to the copper transporter (Ctr) (TC 1.A.56) family. SLC31A subfamily.</text>
</comment>
<keyword evidence="3 6" id="KW-0187">Copper transport</keyword>
<comment type="subcellular location">
    <subcellularLocation>
        <location evidence="6">Membrane</location>
        <topology evidence="6">Multi-pass membrane protein</topology>
    </subcellularLocation>
</comment>
<name>A0A443NCJ2_9MAGN</name>
<comment type="caution">
    <text evidence="8">The sequence shown here is derived from an EMBL/GenBank/DDBJ whole genome shotgun (WGS) entry which is preliminary data.</text>
</comment>
<evidence type="ECO:0000256" key="4">
    <source>
        <dbReference type="ARBA" id="ARBA00022989"/>
    </source>
</evidence>
<sequence>MDSGGINGNHGSKDTMPSADGMDMNMHHGKEMLMHMTFFWGKNTEVVFSGWPGTSLGMYLLSLIVVFVISVLLEWISTCNLIKPGTPRLAAGLMQTLMHTLRMGLAYLVMLALMSFNGGIFIVAVAGHSVGFLIFGSRMFKPENETPVADLPPMKC</sequence>
<dbReference type="GO" id="GO:0005886">
    <property type="term" value="C:plasma membrane"/>
    <property type="evidence" value="ECO:0007669"/>
    <property type="project" value="TreeGrafter"/>
</dbReference>
<dbReference type="PANTHER" id="PTHR12483:SF24">
    <property type="entry name" value="COPPER TRANSPORTER 2-RELATED"/>
    <property type="match status" value="1"/>
</dbReference>
<keyword evidence="2 6" id="KW-0812">Transmembrane</keyword>
<keyword evidence="6" id="KW-0186">Copper</keyword>
<keyword evidence="9" id="KW-1185">Reference proteome</keyword>
<organism evidence="8 9">
    <name type="scientific">Cinnamomum micranthum f. kanehirae</name>
    <dbReference type="NCBI Taxonomy" id="337451"/>
    <lineage>
        <taxon>Eukaryota</taxon>
        <taxon>Viridiplantae</taxon>
        <taxon>Streptophyta</taxon>
        <taxon>Embryophyta</taxon>
        <taxon>Tracheophyta</taxon>
        <taxon>Spermatophyta</taxon>
        <taxon>Magnoliopsida</taxon>
        <taxon>Magnoliidae</taxon>
        <taxon>Laurales</taxon>
        <taxon>Lauraceae</taxon>
        <taxon>Cinnamomum</taxon>
    </lineage>
</organism>
<dbReference type="OrthoDB" id="73901at2759"/>
<feature type="transmembrane region" description="Helical" evidence="6">
    <location>
        <begin position="56"/>
        <end position="77"/>
    </location>
</feature>
<dbReference type="PANTHER" id="PTHR12483">
    <property type="entry name" value="SOLUTE CARRIER FAMILY 31 COPPER TRANSPORTERS"/>
    <property type="match status" value="1"/>
</dbReference>
<evidence type="ECO:0000256" key="3">
    <source>
        <dbReference type="ARBA" id="ARBA00022796"/>
    </source>
</evidence>
<proteinExistence type="inferred from homology"/>
<gene>
    <name evidence="8" type="ORF">CKAN_00466300</name>
</gene>